<organism evidence="4 5">
    <name type="scientific">Meloidogyne enterolobii</name>
    <name type="common">Root-knot nematode worm</name>
    <name type="synonym">Meloidogyne mayaguensis</name>
    <dbReference type="NCBI Taxonomy" id="390850"/>
    <lineage>
        <taxon>Eukaryota</taxon>
        <taxon>Metazoa</taxon>
        <taxon>Ecdysozoa</taxon>
        <taxon>Nematoda</taxon>
        <taxon>Chromadorea</taxon>
        <taxon>Rhabditida</taxon>
        <taxon>Tylenchina</taxon>
        <taxon>Tylenchomorpha</taxon>
        <taxon>Tylenchoidea</taxon>
        <taxon>Meloidogynidae</taxon>
        <taxon>Meloidogyninae</taxon>
        <taxon>Meloidogyne</taxon>
    </lineage>
</organism>
<feature type="region of interest" description="Disordered" evidence="2">
    <location>
        <begin position="291"/>
        <end position="311"/>
    </location>
</feature>
<dbReference type="SUPFAM" id="SSF74924">
    <property type="entry name" value="Cap-Gly domain"/>
    <property type="match status" value="1"/>
</dbReference>
<proteinExistence type="predicted"/>
<evidence type="ECO:0000259" key="3">
    <source>
        <dbReference type="PROSITE" id="PS50245"/>
    </source>
</evidence>
<feature type="region of interest" description="Disordered" evidence="2">
    <location>
        <begin position="333"/>
        <end position="392"/>
    </location>
</feature>
<feature type="compositionally biased region" description="Polar residues" evidence="2">
    <location>
        <begin position="789"/>
        <end position="817"/>
    </location>
</feature>
<feature type="compositionally biased region" description="Polar residues" evidence="2">
    <location>
        <begin position="479"/>
        <end position="504"/>
    </location>
</feature>
<dbReference type="InterPro" id="IPR036859">
    <property type="entry name" value="CAP-Gly_dom_sf"/>
</dbReference>
<feature type="coiled-coil region" evidence="1">
    <location>
        <begin position="534"/>
        <end position="610"/>
    </location>
</feature>
<dbReference type="Pfam" id="PF01302">
    <property type="entry name" value="CAP_GLY"/>
    <property type="match status" value="1"/>
</dbReference>
<evidence type="ECO:0000313" key="5">
    <source>
        <dbReference type="Proteomes" id="UP000580250"/>
    </source>
</evidence>
<dbReference type="PROSITE" id="PS50245">
    <property type="entry name" value="CAP_GLY_2"/>
    <property type="match status" value="1"/>
</dbReference>
<comment type="caution">
    <text evidence="4">The sequence shown here is derived from an EMBL/GenBank/DDBJ whole genome shotgun (WGS) entry which is preliminary data.</text>
</comment>
<feature type="coiled-coil region" evidence="1">
    <location>
        <begin position="634"/>
        <end position="722"/>
    </location>
</feature>
<feature type="domain" description="CAP-Gly" evidence="3">
    <location>
        <begin position="51"/>
        <end position="93"/>
    </location>
</feature>
<evidence type="ECO:0000256" key="1">
    <source>
        <dbReference type="SAM" id="Coils"/>
    </source>
</evidence>
<accession>A0A6V7WMK3</accession>
<dbReference type="Gene3D" id="2.30.30.190">
    <property type="entry name" value="CAP Gly-rich-like domain"/>
    <property type="match status" value="1"/>
</dbReference>
<feature type="compositionally biased region" description="Low complexity" evidence="2">
    <location>
        <begin position="333"/>
        <end position="343"/>
    </location>
</feature>
<feature type="region of interest" description="Disordered" evidence="2">
    <location>
        <begin position="788"/>
        <end position="817"/>
    </location>
</feature>
<dbReference type="OrthoDB" id="2130750at2759"/>
<name>A0A6V7WMK3_MELEN</name>
<dbReference type="PROSITE" id="PS00845">
    <property type="entry name" value="CAP_GLY_1"/>
    <property type="match status" value="1"/>
</dbReference>
<dbReference type="SMART" id="SM01052">
    <property type="entry name" value="CAP_GLY"/>
    <property type="match status" value="1"/>
</dbReference>
<dbReference type="EMBL" id="CAJEWN010000682">
    <property type="protein sequence ID" value="CAD2188221.1"/>
    <property type="molecule type" value="Genomic_DNA"/>
</dbReference>
<evidence type="ECO:0000256" key="2">
    <source>
        <dbReference type="SAM" id="MobiDB-lite"/>
    </source>
</evidence>
<feature type="compositionally biased region" description="Polar residues" evidence="2">
    <location>
        <begin position="360"/>
        <end position="374"/>
    </location>
</feature>
<dbReference type="Proteomes" id="UP000580250">
    <property type="component" value="Unassembled WGS sequence"/>
</dbReference>
<dbReference type="PANTHER" id="PTHR18916:SF93">
    <property type="entry name" value="RESTIN HOMOLOG"/>
    <property type="match status" value="1"/>
</dbReference>
<feature type="compositionally biased region" description="Basic and acidic residues" evidence="2">
    <location>
        <begin position="344"/>
        <end position="358"/>
    </location>
</feature>
<dbReference type="InterPro" id="IPR000938">
    <property type="entry name" value="CAP-Gly_domain"/>
</dbReference>
<sequence length="911" mass="103285">MNNKDLSVNMHKSTTNRSITNQPDSGIVSRSGLGKRVIVNGHYGGVLRYMGQVAGKEGIFCGIELDQPVGKNDGTHEGAFYFGCRPGHGVFAPCHKVQMETMRRQTTEKGGKASLIAKAERTLSRSAMPSLNIDRNISEIPSTSTQIPQMPMDWSLMSMSTVSNNSDSSYVIRNHNIDLMANSQATYTVFESDCPMLSDLELSESSLLRLDEEDDDDDRTAIIGWILNENGYPRTFRPDESVILDGPSLGMDLPVITSPEPEDEEDMAETPMAETKNFTNGLINLKSENRQNRSHLKLEGLEQGNKEENKLPNKVMADGKIVVDNACYLRTTNVSNSHNNNANPHREEKASSKEEKKTRTSIFQTIPMATQNHSAAARSKPKQPSKSQMVMEQLKASMEAEKLRAKKEIRSKLVTTPNKGGGYDVGKSKSTTNVTTTRGDAITPSRSAETNASTPTSTLGRRKELAKYPSSDNRMPRTFQRTVTNSNTPSKPLSTGRNITSRQVLGSKENTTKENPSLKTPTKNSTKIIANLVNKEDIEQKQKLTEQLKIIERLEKELKNEKKMANFFVILCKNFNEKNINAQKQVNKLENLLEQNNSNHELEMQKLDDKWKNDFQKVDELHKNEVDDVRNLLQAEQQTKLEQLQLEFEQTLKEYENKVAEMKSQFVEQEEKHLLNESQRNRRLMDELTSRSYELQLKNEELAKLRSENRELQLKVETIAEKDVQIIKLENKNSELREGVYRLKQIEKNLISQIDVLNHQLSQAINKTKEIEKDKEILEYRLTDDFKSPRSSTTTTPLNFHTRTPLITTGERPNSSCLSLGRTQPSLETDMAKSVDSALSLVKCYQQEGRSKSQNTPTKIYTPRECYELPDPSPVEECNSPVLFADQQPQRTIDFGRLMKMKIPCLNDWKN</sequence>
<feature type="compositionally biased region" description="Polar residues" evidence="2">
    <location>
        <begin position="428"/>
        <end position="459"/>
    </location>
</feature>
<reference evidence="4 5" key="1">
    <citation type="submission" date="2020-08" db="EMBL/GenBank/DDBJ databases">
        <authorList>
            <person name="Koutsovoulos G."/>
            <person name="Danchin GJ E."/>
        </authorList>
    </citation>
    <scope>NUCLEOTIDE SEQUENCE [LARGE SCALE GENOMIC DNA]</scope>
</reference>
<feature type="compositionally biased region" description="Polar residues" evidence="2">
    <location>
        <begin position="513"/>
        <end position="523"/>
    </location>
</feature>
<dbReference type="AlphaFoldDB" id="A0A6V7WMK3"/>
<feature type="region of interest" description="Disordered" evidence="2">
    <location>
        <begin position="414"/>
        <end position="523"/>
    </location>
</feature>
<dbReference type="PANTHER" id="PTHR18916">
    <property type="entry name" value="DYNACTIN 1-RELATED MICROTUBULE-BINDING"/>
    <property type="match status" value="1"/>
</dbReference>
<feature type="region of interest" description="Disordered" evidence="2">
    <location>
        <begin position="1"/>
        <end position="27"/>
    </location>
</feature>
<evidence type="ECO:0000313" key="4">
    <source>
        <dbReference type="EMBL" id="CAD2188221.1"/>
    </source>
</evidence>
<feature type="compositionally biased region" description="Polar residues" evidence="2">
    <location>
        <begin position="1"/>
        <end position="24"/>
    </location>
</feature>
<gene>
    <name evidence="4" type="ORF">MENT_LOCUS40858</name>
</gene>
<keyword evidence="1" id="KW-0175">Coiled coil</keyword>
<protein>
    <recommendedName>
        <fullName evidence="3">CAP-Gly domain-containing protein</fullName>
    </recommendedName>
</protein>